<comment type="caution">
    <text evidence="1">The sequence shown here is derived from an EMBL/GenBank/DDBJ whole genome shotgun (WGS) entry which is preliminary data.</text>
</comment>
<proteinExistence type="predicted"/>
<dbReference type="EMBL" id="QLNP01000074">
    <property type="protein sequence ID" value="RAM37259.1"/>
    <property type="molecule type" value="Genomic_DNA"/>
</dbReference>
<dbReference type="Proteomes" id="UP000249166">
    <property type="component" value="Unassembled WGS sequence"/>
</dbReference>
<sequence>MFVERIALDEPVDALVRLKNAVDRAKRSSSVQFPIVFVRREEEEPLLSQLMRGGRGGEVRLRLYLTLRMQATRHPYVLRQKTARGLAAMLNLPADTGPRQINAALKWLESKRLIRREFEPGKIPHITLLRPDGTGEEWGARFERRYVTLPIELWANGWILKLNGRSLAVYLALRELTGGTGQNGEVMAGHRKTQYGMSNDTWTRATKELEDLGLLTMSSEVYGDDDLRMRVRKRYRLKALADIGSPSW</sequence>
<evidence type="ECO:0000313" key="2">
    <source>
        <dbReference type="Proteomes" id="UP000249166"/>
    </source>
</evidence>
<dbReference type="RefSeq" id="WP_111903863.1">
    <property type="nucleotide sequence ID" value="NZ_QLNP01000074.1"/>
</dbReference>
<protein>
    <submittedName>
        <fullName evidence="1">Uncharacterized protein</fullName>
    </submittedName>
</protein>
<evidence type="ECO:0000313" key="1">
    <source>
        <dbReference type="EMBL" id="RAM37259.1"/>
    </source>
</evidence>
<reference evidence="1 2" key="1">
    <citation type="submission" date="2018-04" db="EMBL/GenBank/DDBJ databases">
        <title>Bacteria isolated from cave deposits of Manipur.</title>
        <authorList>
            <person name="Sahoo D."/>
            <person name="Sarangthem I."/>
            <person name="Nandeibam J."/>
        </authorList>
    </citation>
    <scope>NUCLEOTIDE SEQUENCE [LARGE SCALE GENOMIC DNA]</scope>
    <source>
        <strain evidence="2">mrc11</strain>
    </source>
</reference>
<accession>A0A328HF46</accession>
<dbReference type="OrthoDB" id="4188495at2"/>
<dbReference type="AlphaFoldDB" id="A0A328HF46"/>
<gene>
    <name evidence="1" type="ORF">DBZ45_10565</name>
</gene>
<name>A0A328HF46_ARTGO</name>
<organism evidence="1 2">
    <name type="scientific">Arthrobacter globiformis</name>
    <dbReference type="NCBI Taxonomy" id="1665"/>
    <lineage>
        <taxon>Bacteria</taxon>
        <taxon>Bacillati</taxon>
        <taxon>Actinomycetota</taxon>
        <taxon>Actinomycetes</taxon>
        <taxon>Micrococcales</taxon>
        <taxon>Micrococcaceae</taxon>
        <taxon>Arthrobacter</taxon>
    </lineage>
</organism>